<evidence type="ECO:0000256" key="1">
    <source>
        <dbReference type="SAM" id="Phobius"/>
    </source>
</evidence>
<keyword evidence="3" id="KW-1185">Reference proteome</keyword>
<keyword evidence="1" id="KW-0472">Membrane</keyword>
<protein>
    <submittedName>
        <fullName evidence="2">Uncharacterized protein</fullName>
    </submittedName>
</protein>
<organism evidence="2 3">
    <name type="scientific">[Candida] subhashii</name>
    <dbReference type="NCBI Taxonomy" id="561895"/>
    <lineage>
        <taxon>Eukaryota</taxon>
        <taxon>Fungi</taxon>
        <taxon>Dikarya</taxon>
        <taxon>Ascomycota</taxon>
        <taxon>Saccharomycotina</taxon>
        <taxon>Pichiomycetes</taxon>
        <taxon>Debaryomycetaceae</taxon>
        <taxon>Spathaspora</taxon>
    </lineage>
</organism>
<dbReference type="GeneID" id="73466946"/>
<comment type="caution">
    <text evidence="2">The sequence shown here is derived from an EMBL/GenBank/DDBJ whole genome shotgun (WGS) entry which is preliminary data.</text>
</comment>
<reference evidence="2 3" key="1">
    <citation type="journal article" date="2021" name="DNA Res.">
        <title>Genome analysis of Candida subhashii reveals its hybrid nature and dual mitochondrial genome conformations.</title>
        <authorList>
            <person name="Mixao V."/>
            <person name="Hegedusova E."/>
            <person name="Saus E."/>
            <person name="Pryszcz L.P."/>
            <person name="Cillingova A."/>
            <person name="Nosek J."/>
            <person name="Gabaldon T."/>
        </authorList>
    </citation>
    <scope>NUCLEOTIDE SEQUENCE [LARGE SCALE GENOMIC DNA]</scope>
    <source>
        <strain evidence="2 3">CBS 10753</strain>
    </source>
</reference>
<feature type="transmembrane region" description="Helical" evidence="1">
    <location>
        <begin position="22"/>
        <end position="44"/>
    </location>
</feature>
<evidence type="ECO:0000313" key="3">
    <source>
        <dbReference type="Proteomes" id="UP000694255"/>
    </source>
</evidence>
<keyword evidence="1" id="KW-0812">Transmembrane</keyword>
<dbReference type="EMBL" id="JAGSYN010000020">
    <property type="protein sequence ID" value="KAG7666308.1"/>
    <property type="molecule type" value="Genomic_DNA"/>
</dbReference>
<dbReference type="Proteomes" id="UP000694255">
    <property type="component" value="Unassembled WGS sequence"/>
</dbReference>
<proteinExistence type="predicted"/>
<dbReference type="RefSeq" id="XP_049266536.1">
    <property type="nucleotide sequence ID" value="XM_049405047.1"/>
</dbReference>
<keyword evidence="1" id="KW-1133">Transmembrane helix</keyword>
<sequence>MGCHYAYSYAKDAVDAWVQYSFANYLTTACFQLLGFATLFLTAINSFMYSLRTPFCFYRYWYPPKPPAVRVAVNDPLRVPRVVPWLDFTPWRISS</sequence>
<gene>
    <name evidence="2" type="ORF">J8A68_000145</name>
</gene>
<name>A0A8J5QUH5_9ASCO</name>
<evidence type="ECO:0000313" key="2">
    <source>
        <dbReference type="EMBL" id="KAG7666308.1"/>
    </source>
</evidence>
<dbReference type="AlphaFoldDB" id="A0A8J5QUH5"/>
<accession>A0A8J5QUH5</accession>